<feature type="region of interest" description="Disordered" evidence="6">
    <location>
        <begin position="132"/>
        <end position="156"/>
    </location>
</feature>
<evidence type="ECO:0000256" key="6">
    <source>
        <dbReference type="SAM" id="MobiDB-lite"/>
    </source>
</evidence>
<dbReference type="Pfam" id="PF07810">
    <property type="entry name" value="TMC"/>
    <property type="match status" value="1"/>
</dbReference>
<dbReference type="RefSeq" id="XP_034249054.1">
    <property type="nucleotide sequence ID" value="XM_034393163.1"/>
</dbReference>
<keyword evidence="4 7" id="KW-1133">Transmembrane helix</keyword>
<feature type="compositionally biased region" description="Polar residues" evidence="6">
    <location>
        <begin position="821"/>
        <end position="832"/>
    </location>
</feature>
<comment type="similarity">
    <text evidence="2">Belongs to the TMC family.</text>
</comment>
<dbReference type="PANTHER" id="PTHR23302:SF43">
    <property type="entry name" value="TMC DOMAIN-CONTAINING PROTEIN"/>
    <property type="match status" value="1"/>
</dbReference>
<evidence type="ECO:0000256" key="2">
    <source>
        <dbReference type="ARBA" id="ARBA00006510"/>
    </source>
</evidence>
<proteinExistence type="inferred from homology"/>
<feature type="transmembrane region" description="Helical" evidence="7">
    <location>
        <begin position="726"/>
        <end position="752"/>
    </location>
</feature>
<dbReference type="GO" id="GO:0008381">
    <property type="term" value="F:mechanosensitive monoatomic ion channel activity"/>
    <property type="evidence" value="ECO:0007669"/>
    <property type="project" value="TreeGrafter"/>
</dbReference>
<comment type="subcellular location">
    <subcellularLocation>
        <location evidence="1">Membrane</location>
        <topology evidence="1">Multi-pass membrane protein</topology>
    </subcellularLocation>
</comment>
<feature type="transmembrane region" description="Helical" evidence="7">
    <location>
        <begin position="671"/>
        <end position="692"/>
    </location>
</feature>
<dbReference type="Proteomes" id="UP000515158">
    <property type="component" value="Unplaced"/>
</dbReference>
<feature type="transmembrane region" description="Helical" evidence="7">
    <location>
        <begin position="460"/>
        <end position="480"/>
    </location>
</feature>
<feature type="transmembrane region" description="Helical" evidence="7">
    <location>
        <begin position="622"/>
        <end position="647"/>
    </location>
</feature>
<feature type="transmembrane region" description="Helical" evidence="7">
    <location>
        <begin position="531"/>
        <end position="553"/>
    </location>
</feature>
<dbReference type="PANTHER" id="PTHR23302">
    <property type="entry name" value="TRANSMEMBRANE CHANNEL-RELATED"/>
    <property type="match status" value="1"/>
</dbReference>
<organism evidence="10">
    <name type="scientific">Thrips palmi</name>
    <name type="common">Melon thrips</name>
    <dbReference type="NCBI Taxonomy" id="161013"/>
    <lineage>
        <taxon>Eukaryota</taxon>
        <taxon>Metazoa</taxon>
        <taxon>Ecdysozoa</taxon>
        <taxon>Arthropoda</taxon>
        <taxon>Hexapoda</taxon>
        <taxon>Insecta</taxon>
        <taxon>Pterygota</taxon>
        <taxon>Neoptera</taxon>
        <taxon>Paraneoptera</taxon>
        <taxon>Thysanoptera</taxon>
        <taxon>Terebrantia</taxon>
        <taxon>Thripoidea</taxon>
        <taxon>Thripidae</taxon>
        <taxon>Thrips</taxon>
    </lineage>
</organism>
<feature type="transmembrane region" description="Helical" evidence="7">
    <location>
        <begin position="500"/>
        <end position="519"/>
    </location>
</feature>
<dbReference type="InParanoid" id="A0A6P8ZV37"/>
<dbReference type="OrthoDB" id="1936208at2759"/>
<evidence type="ECO:0000256" key="1">
    <source>
        <dbReference type="ARBA" id="ARBA00004141"/>
    </source>
</evidence>
<dbReference type="GO" id="GO:0005886">
    <property type="term" value="C:plasma membrane"/>
    <property type="evidence" value="ECO:0007669"/>
    <property type="project" value="InterPro"/>
</dbReference>
<evidence type="ECO:0000313" key="10">
    <source>
        <dbReference type="RefSeq" id="XP_034249054.1"/>
    </source>
</evidence>
<evidence type="ECO:0000256" key="4">
    <source>
        <dbReference type="ARBA" id="ARBA00022989"/>
    </source>
</evidence>
<dbReference type="GeneID" id="117649953"/>
<dbReference type="InterPro" id="IPR038900">
    <property type="entry name" value="TMC"/>
</dbReference>
<evidence type="ECO:0000256" key="7">
    <source>
        <dbReference type="SAM" id="Phobius"/>
    </source>
</evidence>
<feature type="compositionally biased region" description="Low complexity" evidence="6">
    <location>
        <begin position="871"/>
        <end position="883"/>
    </location>
</feature>
<evidence type="ECO:0000256" key="3">
    <source>
        <dbReference type="ARBA" id="ARBA00022692"/>
    </source>
</evidence>
<feature type="transmembrane region" description="Helical" evidence="7">
    <location>
        <begin position="365"/>
        <end position="386"/>
    </location>
</feature>
<accession>A0A6P8ZV37</accession>
<feature type="compositionally biased region" description="Low complexity" evidence="6">
    <location>
        <begin position="797"/>
        <end position="809"/>
    </location>
</feature>
<feature type="compositionally biased region" description="Polar residues" evidence="6">
    <location>
        <begin position="841"/>
        <end position="853"/>
    </location>
</feature>
<keyword evidence="9" id="KW-1185">Reference proteome</keyword>
<keyword evidence="3 7" id="KW-0812">Transmembrane</keyword>
<feature type="domain" description="TMC" evidence="8">
    <location>
        <begin position="560"/>
        <end position="666"/>
    </location>
</feature>
<feature type="compositionally biased region" description="Polar residues" evidence="6">
    <location>
        <begin position="146"/>
        <end position="156"/>
    </location>
</feature>
<evidence type="ECO:0000313" key="9">
    <source>
        <dbReference type="Proteomes" id="UP000515158"/>
    </source>
</evidence>
<gene>
    <name evidence="10" type="primary">LOC117649953</name>
</gene>
<keyword evidence="5 7" id="KW-0472">Membrane</keyword>
<feature type="transmembrane region" description="Helical" evidence="7">
    <location>
        <begin position="243"/>
        <end position="264"/>
    </location>
</feature>
<dbReference type="KEGG" id="tpal:117649953"/>
<reference evidence="10" key="1">
    <citation type="submission" date="2025-08" db="UniProtKB">
        <authorList>
            <consortium name="RefSeq"/>
        </authorList>
    </citation>
    <scope>IDENTIFICATION</scope>
    <source>
        <tissue evidence="10">Total insect</tissue>
    </source>
</reference>
<dbReference type="InterPro" id="IPR012496">
    <property type="entry name" value="TMC_dom"/>
</dbReference>
<feature type="region of interest" description="Disordered" evidence="6">
    <location>
        <begin position="821"/>
        <end position="890"/>
    </location>
</feature>
<name>A0A6P8ZV37_THRPL</name>
<evidence type="ECO:0000256" key="5">
    <source>
        <dbReference type="ARBA" id="ARBA00023136"/>
    </source>
</evidence>
<dbReference type="AlphaFoldDB" id="A0A6P8ZV37"/>
<sequence>MVFRRDGSVRQRQQVVELEVGPVVKLDGLDWRENLFPSRNFNVNLEGLKTTKMKRGVNHSSSVEEIPMARLDTIGISSDSPESQYLCGANNNNLSRRNSLISQHSCLSGIESVSHHRVPEMYSDFEVGLYVPNKSPSRSNPHKTDNNGNDGSLSKQIDSARRDAVMTLSEKREKKAEIVRRNSERSKEQTIGIFAMTKYSISMSLQKFKETVITVAYSMDLWYGSLKLIEGSFGSGVASYFRFLRWLLLLNLSSLIISVSFLVVPQTLRQFYYNFDEVPDVTKNGGTYLEKSFFDIPDANGTVPPPLTAASLLHRTNPYGVHAEFSITDLFTGEGFLTATTMYYGSYGNQTFQLFEGYRYDLPNAYFFSMFVCYVVILITVSVSMARSYRKTYIETRGTHKGSLALKVFSGWDYSVATVKAASLNQRRIYNEIKEALNEEDFQKRDTSCLLRFTNITVQFTLNFMFFFLMAGIALSMWYLLGRHSAYLSDSTSNSHTMTMAIVTSLVMNILPIGFSWIVRYEDYRNPRTALYVTLLRTFILNIVVIGTTATFWLTHSDECWETALGQEVYRLFITDFIISVLLMGLVETFWSIIRRKFSKISSQPEFNIAWNTLNLIYNQTLFLVGFYFSPLLSVVIVIKLFLTFYIKKAGALYNCQAPKKSWRAAQTQTIFLILTFIALLGVFLVFGYLIVYVSPSKCGPFSGFKYMYEAILSGIFQLHNDNVFFITVLFLAKPGVIGGVLIAMCIATYILRAKAEAYTIEVEILNNMLIQEKKDKAFLFKHIKNTEKASQKMKGSPTLSSSSSFHTPLSARRQLKITTRESQSSFLSTPNRRTHGLQRKFNSTSQIASRSSWRYGRGNIRPDLLTDQPSTSSSSGTSGTKSDTSEMKP</sequence>
<feature type="region of interest" description="Disordered" evidence="6">
    <location>
        <begin position="790"/>
        <end position="809"/>
    </location>
</feature>
<protein>
    <submittedName>
        <fullName evidence="10">Transmembrane channel-like protein 5 isoform X1</fullName>
    </submittedName>
</protein>
<feature type="transmembrane region" description="Helical" evidence="7">
    <location>
        <begin position="573"/>
        <end position="594"/>
    </location>
</feature>
<evidence type="ECO:0000259" key="8">
    <source>
        <dbReference type="Pfam" id="PF07810"/>
    </source>
</evidence>